<keyword evidence="2" id="KW-0964">Secreted</keyword>
<dbReference type="OrthoDB" id="8479154at2"/>
<evidence type="ECO:0000313" key="4">
    <source>
        <dbReference type="Proteomes" id="UP000244904"/>
    </source>
</evidence>
<dbReference type="GO" id="GO:0005509">
    <property type="term" value="F:calcium ion binding"/>
    <property type="evidence" value="ECO:0007669"/>
    <property type="project" value="InterPro"/>
</dbReference>
<dbReference type="SUPFAM" id="SSF51120">
    <property type="entry name" value="beta-Roll"/>
    <property type="match status" value="3"/>
</dbReference>
<dbReference type="InterPro" id="IPR001343">
    <property type="entry name" value="Hemolysn_Ca-bd"/>
</dbReference>
<dbReference type="PRINTS" id="PR00313">
    <property type="entry name" value="CABNDNGRPT"/>
</dbReference>
<sequence length="461" mass="46972">MSIHGTGADTLIGGAGNDTIIGGSGDVVQAGAGNDTLRASIPAYSSNYNLITFAGGEGRDTFESLGTNYYYVQVAFDSVEVLRGNGAFTVAQLNSFEEIQVVSSIRLLDSGRVDLTNKVTSATNTRDSGAKYFILNGTNGPDELIKLDAKTQISLYGGNGNDTLITGVGNDYIDDNGGWVGQNNDSINSGDGNDTIYGQVDDDIIIAWGSEADGNDLAVGGGGNDYIEGGAGNDHLYGHESGSPVWINGGAFFSDTLDGGAGQDVLYGSAGGDLLIGGSEAEGADKSDTIYGNDGNDTIFGGSGNDTVHAGVGDDLANGGLGADTIAGGDGNDSLNGQGLSDYLFGNAGDDYLNGGFGYDRLNGGTGADQFYHLGNVNHGSDWIQDYTAADGDVLVWGGGAAAESDFLVQRANTASAGSADVDEVFITHVPSGLLAWALVDGDAQTALNVRVGDATFDLLA</sequence>
<evidence type="ECO:0000313" key="3">
    <source>
        <dbReference type="EMBL" id="SPF81858.1"/>
    </source>
</evidence>
<gene>
    <name evidence="3" type="primary">ltxA_22</name>
    <name evidence="3" type="ORF">PRI8871_03684</name>
</gene>
<dbReference type="AlphaFoldDB" id="A0A2R8B0P2"/>
<dbReference type="Gene3D" id="2.150.10.10">
    <property type="entry name" value="Serralysin-like metalloprotease, C-terminal"/>
    <property type="match status" value="4"/>
</dbReference>
<dbReference type="PANTHER" id="PTHR38340:SF1">
    <property type="entry name" value="S-LAYER PROTEIN"/>
    <property type="match status" value="1"/>
</dbReference>
<evidence type="ECO:0000256" key="1">
    <source>
        <dbReference type="ARBA" id="ARBA00004613"/>
    </source>
</evidence>
<dbReference type="InterPro" id="IPR050557">
    <property type="entry name" value="RTX_toxin/Mannuronan_C5-epim"/>
</dbReference>
<dbReference type="Proteomes" id="UP000244904">
    <property type="component" value="Unassembled WGS sequence"/>
</dbReference>
<dbReference type="PANTHER" id="PTHR38340">
    <property type="entry name" value="S-LAYER PROTEIN"/>
    <property type="match status" value="1"/>
</dbReference>
<reference evidence="4" key="1">
    <citation type="submission" date="2018-03" db="EMBL/GenBank/DDBJ databases">
        <authorList>
            <person name="Rodrigo-Torres L."/>
            <person name="Arahal R. D."/>
            <person name="Lucena T."/>
        </authorList>
    </citation>
    <scope>NUCLEOTIDE SEQUENCE [LARGE SCALE GENOMIC DNA]</scope>
    <source>
        <strain evidence="4">CECT 8871</strain>
    </source>
</reference>
<protein>
    <submittedName>
        <fullName evidence="3">Leukotoxin</fullName>
    </submittedName>
</protein>
<keyword evidence="4" id="KW-1185">Reference proteome</keyword>
<accession>A0A2R8B0P2</accession>
<dbReference type="InterPro" id="IPR011049">
    <property type="entry name" value="Serralysin-like_metalloprot_C"/>
</dbReference>
<evidence type="ECO:0000256" key="2">
    <source>
        <dbReference type="ARBA" id="ARBA00022525"/>
    </source>
</evidence>
<comment type="subcellular location">
    <subcellularLocation>
        <location evidence="1">Secreted</location>
    </subcellularLocation>
</comment>
<dbReference type="EMBL" id="OMOJ01000015">
    <property type="protein sequence ID" value="SPF81858.1"/>
    <property type="molecule type" value="Genomic_DNA"/>
</dbReference>
<name>A0A2R8B0P2_9RHOB</name>
<dbReference type="Pfam" id="PF00353">
    <property type="entry name" value="HemolysinCabind"/>
    <property type="match status" value="7"/>
</dbReference>
<proteinExistence type="predicted"/>
<organism evidence="3 4">
    <name type="scientific">Pseudoprimorskyibacter insulae</name>
    <dbReference type="NCBI Taxonomy" id="1695997"/>
    <lineage>
        <taxon>Bacteria</taxon>
        <taxon>Pseudomonadati</taxon>
        <taxon>Pseudomonadota</taxon>
        <taxon>Alphaproteobacteria</taxon>
        <taxon>Rhodobacterales</taxon>
        <taxon>Paracoccaceae</taxon>
        <taxon>Pseudoprimorskyibacter</taxon>
    </lineage>
</organism>
<dbReference type="GO" id="GO:0005576">
    <property type="term" value="C:extracellular region"/>
    <property type="evidence" value="ECO:0007669"/>
    <property type="project" value="UniProtKB-SubCell"/>
</dbReference>